<dbReference type="PANTHER" id="PTHR43318">
    <property type="entry name" value="UDP-N-ACETYLGLUCOSAMINE 4,6-DEHYDRATASE"/>
    <property type="match status" value="1"/>
</dbReference>
<keyword evidence="4" id="KW-1185">Reference proteome</keyword>
<evidence type="ECO:0000313" key="4">
    <source>
        <dbReference type="Proteomes" id="UP000197215"/>
    </source>
</evidence>
<dbReference type="SUPFAM" id="SSF51735">
    <property type="entry name" value="NAD(P)-binding Rossmann-fold domains"/>
    <property type="match status" value="1"/>
</dbReference>
<evidence type="ECO:0000259" key="2">
    <source>
        <dbReference type="Pfam" id="PF02719"/>
    </source>
</evidence>
<dbReference type="EMBL" id="FYEX01000001">
    <property type="protein sequence ID" value="SNC62216.1"/>
    <property type="molecule type" value="Genomic_DNA"/>
</dbReference>
<dbReference type="Gene3D" id="3.40.50.720">
    <property type="entry name" value="NAD(P)-binding Rossmann-like Domain"/>
    <property type="match status" value="1"/>
</dbReference>
<dbReference type="RefSeq" id="WP_165765045.1">
    <property type="nucleotide sequence ID" value="NZ_FYEX01000001.1"/>
</dbReference>
<accession>A0A212T8S8</accession>
<dbReference type="InterPro" id="IPR036291">
    <property type="entry name" value="NAD(P)-bd_dom_sf"/>
</dbReference>
<evidence type="ECO:0000313" key="3">
    <source>
        <dbReference type="EMBL" id="SNC62216.1"/>
    </source>
</evidence>
<dbReference type="Proteomes" id="UP000197215">
    <property type="component" value="Unassembled WGS sequence"/>
</dbReference>
<feature type="domain" description="Polysaccharide biosynthesis protein CapD-like" evidence="2">
    <location>
        <begin position="7"/>
        <end position="281"/>
    </location>
</feature>
<comment type="similarity">
    <text evidence="1">Belongs to the polysaccharide synthase family.</text>
</comment>
<sequence length="341" mass="37979">MIKSKKIIIFGGTGSLGQALLRRLGEENELALFSRDEAKHWTIRNQLPIGNATKFIVGDIRDSSRVEQALLTFQPHIIIIAAALKQVDTCELSPYESVQTNILGIKNVNDAVINHAYRMQNLETVLMVSTDKACAPTNVYGMCKAIAERMVTSSSLIQAKPRFVGVRYGNVLESRGSIIPLFRHQAESNDCFTVTHPEMTRFIMTLDQSIDLIEATAIGAKSGEIWLPKLKAMKILDLANIFADRFKKPVKVVGMRPGEKLHEDLVSAPESVRVLDEDGFYKLSPAHASIPIDAKVFDYASNHDLMSRDELEAYLNSIGIFDKSMGDFVGRQIEEIVDIKQ</sequence>
<dbReference type="InterPro" id="IPR003869">
    <property type="entry name" value="Polysac_CapD-like"/>
</dbReference>
<gene>
    <name evidence="3" type="ORF">SAMN06295916_0633</name>
</gene>
<dbReference type="Pfam" id="PF02719">
    <property type="entry name" value="Polysacc_synt_2"/>
    <property type="match status" value="1"/>
</dbReference>
<evidence type="ECO:0000256" key="1">
    <source>
        <dbReference type="ARBA" id="ARBA00007430"/>
    </source>
</evidence>
<reference evidence="3 4" key="1">
    <citation type="submission" date="2017-06" db="EMBL/GenBank/DDBJ databases">
        <authorList>
            <person name="Kim H.J."/>
            <person name="Triplett B.A."/>
        </authorList>
    </citation>
    <scope>NUCLEOTIDE SEQUENCE [LARGE SCALE GENOMIC DNA]</scope>
    <source>
        <strain evidence="3 4">MWH-VicM1</strain>
    </source>
</reference>
<name>A0A212T8S8_9BURK</name>
<dbReference type="AlphaFoldDB" id="A0A212T8S8"/>
<protein>
    <submittedName>
        <fullName evidence="3">UDP-glucose 4-epimerase</fullName>
    </submittedName>
</protein>
<proteinExistence type="inferred from homology"/>
<dbReference type="InterPro" id="IPR051203">
    <property type="entry name" value="Polysaccharide_Synthase-Rel"/>
</dbReference>
<dbReference type="PANTHER" id="PTHR43318:SF2">
    <property type="entry name" value="UDP-N-ACETYLGLUCOSAMINE 4,6-DEHYDRATASE (INVERTING)"/>
    <property type="match status" value="1"/>
</dbReference>
<organism evidence="3 4">
    <name type="scientific">Polynucleobacter victoriensis</name>
    <dbReference type="NCBI Taxonomy" id="2049319"/>
    <lineage>
        <taxon>Bacteria</taxon>
        <taxon>Pseudomonadati</taxon>
        <taxon>Pseudomonadota</taxon>
        <taxon>Betaproteobacteria</taxon>
        <taxon>Burkholderiales</taxon>
        <taxon>Burkholderiaceae</taxon>
        <taxon>Polynucleobacter</taxon>
    </lineage>
</organism>